<feature type="transmembrane region" description="Helical" evidence="1">
    <location>
        <begin position="6"/>
        <end position="31"/>
    </location>
</feature>
<dbReference type="AlphaFoldDB" id="A0A4R1EZL6"/>
<comment type="caution">
    <text evidence="2">The sequence shown here is derived from an EMBL/GenBank/DDBJ whole genome shotgun (WGS) entry which is preliminary data.</text>
</comment>
<dbReference type="Proteomes" id="UP000294887">
    <property type="component" value="Unassembled WGS sequence"/>
</dbReference>
<keyword evidence="1" id="KW-0472">Membrane</keyword>
<organism evidence="2 3">
    <name type="scientific">Cocleimonas flava</name>
    <dbReference type="NCBI Taxonomy" id="634765"/>
    <lineage>
        <taxon>Bacteria</taxon>
        <taxon>Pseudomonadati</taxon>
        <taxon>Pseudomonadota</taxon>
        <taxon>Gammaproteobacteria</taxon>
        <taxon>Thiotrichales</taxon>
        <taxon>Thiotrichaceae</taxon>
        <taxon>Cocleimonas</taxon>
    </lineage>
</organism>
<accession>A0A4R1EZL6</accession>
<sequence length="134" mass="14992">MNDSDVMFNIVFGWGTVVLVILLIAVLIVYIKSVLVFKNAKIINGKVIDVMDIGELDLPTIEYQLDGETLHFRSKTAIKTFAAGDDIEIEIGTAKQPRIYEKNNPIKLPMVIYVIFALIIYFGIKAVGFLQSLL</sequence>
<evidence type="ECO:0000313" key="2">
    <source>
        <dbReference type="EMBL" id="TCJ86943.1"/>
    </source>
</evidence>
<protein>
    <submittedName>
        <fullName evidence="2">Uncharacterized protein</fullName>
    </submittedName>
</protein>
<gene>
    <name evidence="2" type="ORF">EV695_1443</name>
</gene>
<keyword evidence="3" id="KW-1185">Reference proteome</keyword>
<dbReference type="EMBL" id="SMFQ01000003">
    <property type="protein sequence ID" value="TCJ86943.1"/>
    <property type="molecule type" value="Genomic_DNA"/>
</dbReference>
<feature type="transmembrane region" description="Helical" evidence="1">
    <location>
        <begin position="110"/>
        <end position="130"/>
    </location>
</feature>
<keyword evidence="1" id="KW-0812">Transmembrane</keyword>
<proteinExistence type="predicted"/>
<evidence type="ECO:0000313" key="3">
    <source>
        <dbReference type="Proteomes" id="UP000294887"/>
    </source>
</evidence>
<reference evidence="2 3" key="1">
    <citation type="submission" date="2019-03" db="EMBL/GenBank/DDBJ databases">
        <title>Genomic Encyclopedia of Type Strains, Phase IV (KMG-IV): sequencing the most valuable type-strain genomes for metagenomic binning, comparative biology and taxonomic classification.</title>
        <authorList>
            <person name="Goeker M."/>
        </authorList>
    </citation>
    <scope>NUCLEOTIDE SEQUENCE [LARGE SCALE GENOMIC DNA]</scope>
    <source>
        <strain evidence="2 3">DSM 24830</strain>
    </source>
</reference>
<evidence type="ECO:0000256" key="1">
    <source>
        <dbReference type="SAM" id="Phobius"/>
    </source>
</evidence>
<keyword evidence="1" id="KW-1133">Transmembrane helix</keyword>
<dbReference type="RefSeq" id="WP_131905267.1">
    <property type="nucleotide sequence ID" value="NZ_BAAAFU010000004.1"/>
</dbReference>
<name>A0A4R1EZL6_9GAMM</name>